<proteinExistence type="predicted"/>
<feature type="region of interest" description="Disordered" evidence="1">
    <location>
        <begin position="1520"/>
        <end position="1604"/>
    </location>
</feature>
<feature type="region of interest" description="Disordered" evidence="1">
    <location>
        <begin position="575"/>
        <end position="638"/>
    </location>
</feature>
<feature type="region of interest" description="Disordered" evidence="1">
    <location>
        <begin position="904"/>
        <end position="939"/>
    </location>
</feature>
<feature type="compositionally biased region" description="Basic and acidic residues" evidence="1">
    <location>
        <begin position="1382"/>
        <end position="1395"/>
    </location>
</feature>
<feature type="region of interest" description="Disordered" evidence="1">
    <location>
        <begin position="826"/>
        <end position="847"/>
    </location>
</feature>
<feature type="compositionally biased region" description="Polar residues" evidence="1">
    <location>
        <begin position="600"/>
        <end position="633"/>
    </location>
</feature>
<feature type="compositionally biased region" description="Low complexity" evidence="1">
    <location>
        <begin position="917"/>
        <end position="935"/>
    </location>
</feature>
<keyword evidence="3" id="KW-1185">Reference proteome</keyword>
<evidence type="ECO:0000259" key="2">
    <source>
        <dbReference type="PROSITE" id="PS00028"/>
    </source>
</evidence>
<feature type="compositionally biased region" description="Polar residues" evidence="1">
    <location>
        <begin position="439"/>
        <end position="457"/>
    </location>
</feature>
<feature type="compositionally biased region" description="Polar residues" evidence="1">
    <location>
        <begin position="1286"/>
        <end position="1302"/>
    </location>
</feature>
<protein>
    <submittedName>
        <fullName evidence="4">Zinc finger protein 608-like isoform X1</fullName>
    </submittedName>
</protein>
<feature type="compositionally biased region" description="Basic and acidic residues" evidence="1">
    <location>
        <begin position="160"/>
        <end position="175"/>
    </location>
</feature>
<gene>
    <name evidence="4" type="primary">LOC106473031</name>
</gene>
<feature type="compositionally biased region" description="Basic and acidic residues" evidence="1">
    <location>
        <begin position="1348"/>
        <end position="1362"/>
    </location>
</feature>
<feature type="compositionally biased region" description="Basic and acidic residues" evidence="1">
    <location>
        <begin position="576"/>
        <end position="588"/>
    </location>
</feature>
<feature type="compositionally biased region" description="Basic and acidic residues" evidence="1">
    <location>
        <begin position="1548"/>
        <end position="1557"/>
    </location>
</feature>
<feature type="compositionally biased region" description="Basic and acidic residues" evidence="1">
    <location>
        <begin position="1211"/>
        <end position="1232"/>
    </location>
</feature>
<feature type="compositionally biased region" description="Low complexity" evidence="1">
    <location>
        <begin position="1524"/>
        <end position="1535"/>
    </location>
</feature>
<dbReference type="Proteomes" id="UP000694941">
    <property type="component" value="Unplaced"/>
</dbReference>
<evidence type="ECO:0000313" key="3">
    <source>
        <dbReference type="Proteomes" id="UP000694941"/>
    </source>
</evidence>
<feature type="compositionally biased region" description="Polar residues" evidence="1">
    <location>
        <begin position="1536"/>
        <end position="1545"/>
    </location>
</feature>
<feature type="region of interest" description="Disordered" evidence="1">
    <location>
        <begin position="1279"/>
        <end position="1415"/>
    </location>
</feature>
<feature type="compositionally biased region" description="Basic residues" evidence="1">
    <location>
        <begin position="197"/>
        <end position="206"/>
    </location>
</feature>
<feature type="region of interest" description="Disordered" evidence="1">
    <location>
        <begin position="1474"/>
        <end position="1500"/>
    </location>
</feature>
<dbReference type="RefSeq" id="XP_013789162.1">
    <property type="nucleotide sequence ID" value="XM_013933708.2"/>
</dbReference>
<accession>A0ABM1BUX8</accession>
<feature type="region of interest" description="Disordered" evidence="1">
    <location>
        <begin position="771"/>
        <end position="801"/>
    </location>
</feature>
<dbReference type="PANTHER" id="PTHR21564">
    <property type="entry name" value="BRAKELESS PROTEIN"/>
    <property type="match status" value="1"/>
</dbReference>
<evidence type="ECO:0000256" key="1">
    <source>
        <dbReference type="SAM" id="MobiDB-lite"/>
    </source>
</evidence>
<feature type="compositionally biased region" description="Polar residues" evidence="1">
    <location>
        <begin position="1175"/>
        <end position="1186"/>
    </location>
</feature>
<feature type="compositionally biased region" description="Basic residues" evidence="1">
    <location>
        <begin position="1563"/>
        <end position="1572"/>
    </location>
</feature>
<dbReference type="PROSITE" id="PS00028">
    <property type="entry name" value="ZINC_FINGER_C2H2_1"/>
    <property type="match status" value="1"/>
</dbReference>
<feature type="compositionally biased region" description="Polar residues" evidence="1">
    <location>
        <begin position="1335"/>
        <end position="1347"/>
    </location>
</feature>
<feature type="region of interest" description="Disordered" evidence="1">
    <location>
        <begin position="152"/>
        <end position="227"/>
    </location>
</feature>
<dbReference type="InterPro" id="IPR040010">
    <property type="entry name" value="ZN608/ZN609"/>
</dbReference>
<feature type="region of interest" description="Disordered" evidence="1">
    <location>
        <begin position="1138"/>
        <end position="1161"/>
    </location>
</feature>
<dbReference type="InterPro" id="IPR013087">
    <property type="entry name" value="Znf_C2H2_type"/>
</dbReference>
<feature type="compositionally biased region" description="Polar residues" evidence="1">
    <location>
        <begin position="483"/>
        <end position="492"/>
    </location>
</feature>
<feature type="compositionally biased region" description="Low complexity" evidence="1">
    <location>
        <begin position="792"/>
        <end position="801"/>
    </location>
</feature>
<feature type="compositionally biased region" description="Polar residues" evidence="1">
    <location>
        <begin position="520"/>
        <end position="535"/>
    </location>
</feature>
<feature type="compositionally biased region" description="Low complexity" evidence="1">
    <location>
        <begin position="1304"/>
        <end position="1313"/>
    </location>
</feature>
<dbReference type="PANTHER" id="PTHR21564:SF5">
    <property type="entry name" value="SCRIBBLER, ISOFORM J"/>
    <property type="match status" value="1"/>
</dbReference>
<sequence>MKDQLLDNHRQTVAAVDLKSAPTKEVPGDIKTSTTGTTAATNFDDDYNEWELGIGELIIDLDADIEKNNCNSNIVYGATDGTGALTLTSARSPPSGGMSNSKTSRMNVPLVKAGDSSVSTSAGESLNIVKNSATGAEHQATVDKGLKMKIKRKNVGSKSSEAKHEIVQSDTKSHSLVDNTLEEDINSPGVAPDTKSKHNIGKVRSGIHREKKERPREKEKNNKANEINGVVSNLSSLAVQASGTGVNFPTASAPSVNQGVATSVLTLTNTTSVASSISGVSSVSSVMGAPCFACPTVKLENSKNPMVSLKNAQNPSEGDGPKTAPLPKRIKIETMEKMEEVLLPPAVKDNSTCTSVSTWTDPECLGPCEPGTSVLLEGIVWQETEEGVLVVNVTWRDKTYVGTLLDCTKYDWAPPRLCESPTDEVDSKAPKVRAKRGRGSSNSASDLQSSETRTAIQSKLRKGKGRRGTVSSTSSSSEFTVPHSPTKSDNGTSGHGKRKGRSADVELGSSDQKSCKRSRSQTQASPTPVNSSPSDFVQPLSPVLLECPEPNCNKKYKHINGLRFHQSHAHANLEVTKTEDSNFEESKEMVNSSDNDESFQDSLSVPTSPTSYSRNSPAFRPSQSTDTPASNITPEEEHSVTSVGLTFIPVNNSSTEVSSVLTVMNRESNQSLDQSRIASSHIPFSTNSGICTSVTNGQFSVVAPVVSSANAVTVITTVSIPTSHVPQFGLPTVANTAVVSSISASIPSTGHITEHGPSPGHILTVTSLSSSSSTPYLSDKRHTEEIVEEESTTTSSSARTSNATAVMGHILTVEPIVSSTLHFQNQKNPNALPSPLKPIQPKPTGLGETSTINTALENFKREKIKHKKKSKDKEKIASLHVTFSEGLTPNHDIINSTLSAGLKTEPIQGDKENGLTSMSCDSSSSCLSPRLSAPSGMTSDAVEEINENVQSPAYSDISDANDSNLLDDHLQEEKGKSDKILLQQRNGSNQSSEQGLNPIYPYYSPPQYLSPSVPSQCSEITPVSAVDKTHPKEDKLDVTAWLENAKRVSPEEVVSKDIRNHKISRESSSHSSSTAVTPPIASVQDYSVQQQFSYPYNMIPGYHYRVDSAYHLHLLSTDPRYKQQYEVYIREQEKLKKKLKASHQNEKNDGKETRILNDKPVSMSSFRATDLTLAKTVSSSTETNTNDARRDARISSFHEVVRSLTPPSIGQKEKRNESHKIMKENTELKDNVKTNQYDTTAVLEQHQEEMRRFYMMHLAEQHNKNVHLAEQHNKNVHLGEQHNKNGEQPQQHRISSHQSETTKSGRSGSASSGKQISFEDSNKLDITSKGDLNKPASSIASTSSPKGSSKDLSKHFSREHKINSCSSHNMKKEDNSYTSKHQNSDDKIKIEKKQNSEGQKPTMETTGPPPPPTNSYAYLHPSYLQAPPHFGHMTFDPKHPMYRGGLNPLLVSPNPHYVGPAFIHSQLRYPVPGTSCEIPSHSQSPNDHLGLKLHHTPPPKALDYLHQVSQQYTNHKIHELQGPTSSTSGTSASQSKPVDSPSTVIKQEPARSSDRSRSPPLQRHLHTHHHTHVGVGYPLYDPYGAKRQQWKPSQRQVPYRLTPS</sequence>
<reference evidence="4" key="1">
    <citation type="submission" date="2025-08" db="UniProtKB">
        <authorList>
            <consortium name="RefSeq"/>
        </authorList>
    </citation>
    <scope>IDENTIFICATION</scope>
    <source>
        <tissue evidence="4">Muscle</tissue>
    </source>
</reference>
<feature type="compositionally biased region" description="Basic and acidic residues" evidence="1">
    <location>
        <begin position="207"/>
        <end position="223"/>
    </location>
</feature>
<name>A0ABM1BUX8_LIMPO</name>
<dbReference type="GeneID" id="106473031"/>
<organism evidence="3 4">
    <name type="scientific">Limulus polyphemus</name>
    <name type="common">Atlantic horseshoe crab</name>
    <dbReference type="NCBI Taxonomy" id="6850"/>
    <lineage>
        <taxon>Eukaryota</taxon>
        <taxon>Metazoa</taxon>
        <taxon>Ecdysozoa</taxon>
        <taxon>Arthropoda</taxon>
        <taxon>Chelicerata</taxon>
        <taxon>Merostomata</taxon>
        <taxon>Xiphosura</taxon>
        <taxon>Limulidae</taxon>
        <taxon>Limulus</taxon>
    </lineage>
</organism>
<feature type="compositionally biased region" description="Basic and acidic residues" evidence="1">
    <location>
        <begin position="1143"/>
        <end position="1157"/>
    </location>
</feature>
<evidence type="ECO:0000313" key="4">
    <source>
        <dbReference type="RefSeq" id="XP_013789162.1"/>
    </source>
</evidence>
<feature type="region of interest" description="Disordered" evidence="1">
    <location>
        <begin position="1175"/>
        <end position="1233"/>
    </location>
</feature>
<feature type="region of interest" description="Disordered" evidence="1">
    <location>
        <begin position="416"/>
        <end position="537"/>
    </location>
</feature>
<feature type="compositionally biased region" description="Basic and acidic residues" evidence="1">
    <location>
        <begin position="1320"/>
        <end position="1332"/>
    </location>
</feature>
<feature type="domain" description="C2H2-type" evidence="2">
    <location>
        <begin position="547"/>
        <end position="570"/>
    </location>
</feature>